<name>A0A3B1ALV3_9ZZZZ</name>
<dbReference type="EMBL" id="UOFR01000079">
    <property type="protein sequence ID" value="VAX00844.1"/>
    <property type="molecule type" value="Genomic_DNA"/>
</dbReference>
<proteinExistence type="predicted"/>
<reference evidence="1" key="1">
    <citation type="submission" date="2018-06" db="EMBL/GenBank/DDBJ databases">
        <authorList>
            <person name="Zhirakovskaya E."/>
        </authorList>
    </citation>
    <scope>NUCLEOTIDE SEQUENCE</scope>
</reference>
<protein>
    <recommendedName>
        <fullName evidence="2">DUF1795 domain-containing protein</fullName>
    </recommendedName>
</protein>
<sequence length="175" mass="20472">MVRLFKLVFIIVILSAAYFSYKAHVESSAPWHAVTTQQNKQIKFPVAPKHTQKIRDFPIIGQSSLHIYQQQTDPELFAYIELQTRKNSLDKFTLKQIETAVFALNGTEDLKITNKRFFDHQSIPTLDYVAHDTKGNLIYCRTYKLDDLLVSLIYASSKKRFNKKRHKQFFDSLKL</sequence>
<evidence type="ECO:0008006" key="2">
    <source>
        <dbReference type="Google" id="ProtNLM"/>
    </source>
</evidence>
<evidence type="ECO:0000313" key="1">
    <source>
        <dbReference type="EMBL" id="VAX00844.1"/>
    </source>
</evidence>
<organism evidence="1">
    <name type="scientific">hydrothermal vent metagenome</name>
    <dbReference type="NCBI Taxonomy" id="652676"/>
    <lineage>
        <taxon>unclassified sequences</taxon>
        <taxon>metagenomes</taxon>
        <taxon>ecological metagenomes</taxon>
    </lineage>
</organism>
<dbReference type="AlphaFoldDB" id="A0A3B1ALV3"/>
<accession>A0A3B1ALV3</accession>
<gene>
    <name evidence="1" type="ORF">MNBD_GAMMA21-2300</name>
</gene>